<dbReference type="GO" id="GO:0003677">
    <property type="term" value="F:DNA binding"/>
    <property type="evidence" value="ECO:0007669"/>
    <property type="project" value="UniProtKB-KW"/>
</dbReference>
<dbReference type="HOGENOM" id="CLU_530934_0_0_11"/>
<dbReference type="InterPro" id="IPR044946">
    <property type="entry name" value="Restrct_endonuc_typeI_TRD_sf"/>
</dbReference>
<evidence type="ECO:0008006" key="5">
    <source>
        <dbReference type="Google" id="ProtNLM"/>
    </source>
</evidence>
<dbReference type="EMBL" id="ABXJ01000027">
    <property type="protein sequence ID" value="EEA91316.1"/>
    <property type="molecule type" value="Genomic_DNA"/>
</dbReference>
<name>B6G8R7_9ACTN</name>
<reference evidence="3 4" key="1">
    <citation type="submission" date="2008-10" db="EMBL/GenBank/DDBJ databases">
        <title>Draft genome sequence of Collinsella stercoris (DSM 13279).</title>
        <authorList>
            <person name="Sudarsanam P."/>
            <person name="Ley R."/>
            <person name="Guruge J."/>
            <person name="Turnbaugh P.J."/>
            <person name="Mahowald M."/>
            <person name="Liep D."/>
            <person name="Gordon J."/>
        </authorList>
    </citation>
    <scope>NUCLEOTIDE SEQUENCE [LARGE SCALE GENOMIC DNA]</scope>
    <source>
        <strain evidence="3 4">DSM 13279</strain>
    </source>
</reference>
<gene>
    <name evidence="3" type="ORF">COLSTE_00458</name>
</gene>
<dbReference type="SUPFAM" id="SSF116734">
    <property type="entry name" value="DNA methylase specificity domain"/>
    <property type="match status" value="1"/>
</dbReference>
<keyword evidence="2" id="KW-0238">DNA-binding</keyword>
<reference evidence="3 4" key="2">
    <citation type="submission" date="2008-10" db="EMBL/GenBank/DDBJ databases">
        <authorList>
            <person name="Fulton L."/>
            <person name="Clifton S."/>
            <person name="Fulton B."/>
            <person name="Xu J."/>
            <person name="Minx P."/>
            <person name="Pepin K.H."/>
            <person name="Johnson M."/>
            <person name="Thiruvilangam P."/>
            <person name="Bhonagiri V."/>
            <person name="Nash W.E."/>
            <person name="Mardis E.R."/>
            <person name="Wilson R.K."/>
        </authorList>
    </citation>
    <scope>NUCLEOTIDE SEQUENCE [LARGE SCALE GENOMIC DNA]</scope>
    <source>
        <strain evidence="3 4">DSM 13279</strain>
    </source>
</reference>
<dbReference type="Proteomes" id="UP000003560">
    <property type="component" value="Unassembled WGS sequence"/>
</dbReference>
<proteinExistence type="predicted"/>
<dbReference type="Gene3D" id="3.90.220.20">
    <property type="entry name" value="DNA methylase specificity domains"/>
    <property type="match status" value="1"/>
</dbReference>
<comment type="caution">
    <text evidence="3">The sequence shown here is derived from an EMBL/GenBank/DDBJ whole genome shotgun (WGS) entry which is preliminary data.</text>
</comment>
<keyword evidence="1" id="KW-0680">Restriction system</keyword>
<sequence length="526" mass="59997">MEQSMLDICACLQQRQVSEPTRPDDVLLESLLNSGQDEVFCILPTPYFERCTHKRIRAIKTEWHLLCSIDLNSILPGTAAKYTLYGLSITPKRTVCFAQWLRRGIFNEPGNYHWVNDGIPCGPSSPAAGKPLLTYLPEDYKSYLQNCERFVNTGIAPQGDDFAEYTLLDSSDLIEDKWMPAFYKQEHLEMRRKLRSEHTVPLAEIAEVRTAHFGHFKQNVPTLTDVSFPPLPKNIQLGMGSDVELQHGDVILSTCGKHSHAIVYNGSSGVYARRGLSVLRPVKDVSPEYLCLYLTSDFALGVFDALDPIASHSRHISKEELKLFPVVLPTLDERYYRAEYAKLANPQQRDYISLERLRTGQLTDVESILDAEIARKIQAHNDEQLREFLTSDLRELNTCFAHGAYKAAIILAGSILEAVLTDWLSEIHGTNFFENDYMIETRNGHCRQARLSDMINEIRELEKPDWLEEAKLAHKIRKKRNLVHATLCVKADDVNEQTARMVIEYLDRVLRTRGASCLEQVTRNEQ</sequence>
<evidence type="ECO:0000256" key="1">
    <source>
        <dbReference type="ARBA" id="ARBA00022747"/>
    </source>
</evidence>
<dbReference type="eggNOG" id="COG0732">
    <property type="taxonomic scope" value="Bacteria"/>
</dbReference>
<protein>
    <recommendedName>
        <fullName evidence="5">Type I restriction modification DNA specificity domain-containing protein</fullName>
    </recommendedName>
</protein>
<accession>B6G8R7</accession>
<evidence type="ECO:0000313" key="4">
    <source>
        <dbReference type="Proteomes" id="UP000003560"/>
    </source>
</evidence>
<dbReference type="STRING" id="445975.COLSTE_00458"/>
<organism evidence="3 4">
    <name type="scientific">Collinsella stercoris DSM 13279</name>
    <dbReference type="NCBI Taxonomy" id="445975"/>
    <lineage>
        <taxon>Bacteria</taxon>
        <taxon>Bacillati</taxon>
        <taxon>Actinomycetota</taxon>
        <taxon>Coriobacteriia</taxon>
        <taxon>Coriobacteriales</taxon>
        <taxon>Coriobacteriaceae</taxon>
        <taxon>Collinsella</taxon>
    </lineage>
</organism>
<evidence type="ECO:0000256" key="2">
    <source>
        <dbReference type="ARBA" id="ARBA00023125"/>
    </source>
</evidence>
<keyword evidence="4" id="KW-1185">Reference proteome</keyword>
<dbReference type="AlphaFoldDB" id="B6G8R7"/>
<dbReference type="GO" id="GO:0009307">
    <property type="term" value="P:DNA restriction-modification system"/>
    <property type="evidence" value="ECO:0007669"/>
    <property type="project" value="UniProtKB-KW"/>
</dbReference>
<evidence type="ECO:0000313" key="3">
    <source>
        <dbReference type="EMBL" id="EEA91316.1"/>
    </source>
</evidence>